<evidence type="ECO:0000256" key="6">
    <source>
        <dbReference type="SAM" id="MobiDB-lite"/>
    </source>
</evidence>
<proteinExistence type="predicted"/>
<sequence length="410" mass="47212">MTDPAPSPKRRHILSSINPQQHKNDDNVSGRQPKKTHGDDERAASQIDGHAGSPGRSPGRSREPESFVDATTSKGDGQSEGSHTRPRPSRLRLKTGSSRRRRTSREGHGDDYVRDANSSSSRHHHRRHHHHHHHHPRDRDRHHDEHRHHHRRRHRHRARSPTPPNPHDPEPLDPEAAFRESLFDAMADDEGASYWESVYGQPIHVYSNEKVGATGELEQMTEEEYAAHVRQRMWEKTHAGLLEERAKRDERRKQKQEEEARARKLQREMDQSLRRGEERRQRRRWRAQWDEYSRAWTAWDGTIETLAWPVAAADGGPGPALGLGRPGGGHGVREEDVRSFYVHGLDVERVGEGEFVSKLKEERVRWHPDKVQQRLGGSVDGEVMRDVTAVFQIIDKLWTEVRARGQAVGG</sequence>
<evidence type="ECO:0000256" key="3">
    <source>
        <dbReference type="ARBA" id="ARBA00022737"/>
    </source>
</evidence>
<evidence type="ECO:0000256" key="2">
    <source>
        <dbReference type="ARBA" id="ARBA00022553"/>
    </source>
</evidence>
<comment type="caution">
    <text evidence="7">The sequence shown here is derived from an EMBL/GenBank/DDBJ whole genome shotgun (WGS) entry which is preliminary data.</text>
</comment>
<name>A0A9P7N9Q6_9HYPO</name>
<feature type="compositionally biased region" description="Basic residues" evidence="6">
    <location>
        <begin position="121"/>
        <end position="136"/>
    </location>
</feature>
<dbReference type="GO" id="GO:0043124">
    <property type="term" value="P:negative regulation of canonical NF-kappaB signal transduction"/>
    <property type="evidence" value="ECO:0007669"/>
    <property type="project" value="InterPro"/>
</dbReference>
<feature type="region of interest" description="Disordered" evidence="6">
    <location>
        <begin position="243"/>
        <end position="277"/>
    </location>
</feature>
<feature type="region of interest" description="Disordered" evidence="6">
    <location>
        <begin position="1"/>
        <end position="179"/>
    </location>
</feature>
<reference evidence="7" key="1">
    <citation type="journal article" date="2020" name="bioRxiv">
        <title>Whole genome comparisons of ergot fungi reveals the divergence and evolution of species within the genus Claviceps are the result of varying mechanisms driving genome evolution and host range expansion.</title>
        <authorList>
            <person name="Wyka S.A."/>
            <person name="Mondo S.J."/>
            <person name="Liu M."/>
            <person name="Dettman J."/>
            <person name="Nalam V."/>
            <person name="Broders K.D."/>
        </authorList>
    </citation>
    <scope>NUCLEOTIDE SEQUENCE</scope>
    <source>
        <strain evidence="7">CCC 602</strain>
    </source>
</reference>
<dbReference type="EMBL" id="SRPW01001611">
    <property type="protein sequence ID" value="KAG5999888.1"/>
    <property type="molecule type" value="Genomic_DNA"/>
</dbReference>
<keyword evidence="2" id="KW-0597">Phosphoprotein</keyword>
<keyword evidence="5" id="KW-0539">Nucleus</keyword>
<evidence type="ECO:0000313" key="7">
    <source>
        <dbReference type="EMBL" id="KAG5999888.1"/>
    </source>
</evidence>
<dbReference type="GO" id="GO:0005634">
    <property type="term" value="C:nucleus"/>
    <property type="evidence" value="ECO:0007669"/>
    <property type="project" value="UniProtKB-SubCell"/>
</dbReference>
<feature type="compositionally biased region" description="Basic residues" evidence="6">
    <location>
        <begin position="84"/>
        <end position="103"/>
    </location>
</feature>
<accession>A0A9P7N9Q6</accession>
<evidence type="ECO:0000256" key="4">
    <source>
        <dbReference type="ARBA" id="ARBA00023043"/>
    </source>
</evidence>
<dbReference type="InterPro" id="IPR038753">
    <property type="entry name" value="NFKBIL1"/>
</dbReference>
<organism evidence="7 8">
    <name type="scientific">Claviceps pusilla</name>
    <dbReference type="NCBI Taxonomy" id="123648"/>
    <lineage>
        <taxon>Eukaryota</taxon>
        <taxon>Fungi</taxon>
        <taxon>Dikarya</taxon>
        <taxon>Ascomycota</taxon>
        <taxon>Pezizomycotina</taxon>
        <taxon>Sordariomycetes</taxon>
        <taxon>Hypocreomycetidae</taxon>
        <taxon>Hypocreales</taxon>
        <taxon>Clavicipitaceae</taxon>
        <taxon>Claviceps</taxon>
    </lineage>
</organism>
<protein>
    <recommendedName>
        <fullName evidence="9">J domain-containing protein</fullName>
    </recommendedName>
</protein>
<dbReference type="Proteomes" id="UP000748025">
    <property type="component" value="Unassembled WGS sequence"/>
</dbReference>
<evidence type="ECO:0000256" key="1">
    <source>
        <dbReference type="ARBA" id="ARBA00004123"/>
    </source>
</evidence>
<keyword evidence="4" id="KW-0040">ANK repeat</keyword>
<keyword evidence="8" id="KW-1185">Reference proteome</keyword>
<dbReference type="PANTHER" id="PTHR15263">
    <property type="entry name" value="I-KAPPA-B-LIKE PROTEIN IKBL"/>
    <property type="match status" value="1"/>
</dbReference>
<dbReference type="PANTHER" id="PTHR15263:SF1">
    <property type="entry name" value="NF-KAPPA-B INHIBITOR-LIKE PROTEIN 1"/>
    <property type="match status" value="1"/>
</dbReference>
<evidence type="ECO:0008006" key="9">
    <source>
        <dbReference type="Google" id="ProtNLM"/>
    </source>
</evidence>
<feature type="compositionally biased region" description="Polar residues" evidence="6">
    <location>
        <begin position="69"/>
        <end position="81"/>
    </location>
</feature>
<feature type="compositionally biased region" description="Basic and acidic residues" evidence="6">
    <location>
        <begin position="104"/>
        <end position="114"/>
    </location>
</feature>
<gene>
    <name evidence="7" type="ORF">E4U43_001820</name>
</gene>
<keyword evidence="3" id="KW-0677">Repeat</keyword>
<feature type="compositionally biased region" description="Basic residues" evidence="6">
    <location>
        <begin position="144"/>
        <end position="159"/>
    </location>
</feature>
<dbReference type="OrthoDB" id="412109at2759"/>
<comment type="subcellular location">
    <subcellularLocation>
        <location evidence="1">Nucleus</location>
    </subcellularLocation>
</comment>
<evidence type="ECO:0000256" key="5">
    <source>
        <dbReference type="ARBA" id="ARBA00023242"/>
    </source>
</evidence>
<evidence type="ECO:0000313" key="8">
    <source>
        <dbReference type="Proteomes" id="UP000748025"/>
    </source>
</evidence>
<dbReference type="AlphaFoldDB" id="A0A9P7N9Q6"/>